<dbReference type="AlphaFoldDB" id="T1HN78"/>
<protein>
    <recommendedName>
        <fullName evidence="3">Mos1 transposase HTH domain-containing protein</fullName>
    </recommendedName>
</protein>
<reference evidence="1" key="1">
    <citation type="submission" date="2015-05" db="UniProtKB">
        <authorList>
            <consortium name="EnsemblMetazoa"/>
        </authorList>
    </citation>
    <scope>IDENTIFICATION</scope>
</reference>
<dbReference type="VEuPathDB" id="VectorBase:RPRC005502"/>
<proteinExistence type="predicted"/>
<keyword evidence="2" id="KW-1185">Reference proteome</keyword>
<dbReference type="Proteomes" id="UP000015103">
    <property type="component" value="Unassembled WGS sequence"/>
</dbReference>
<evidence type="ECO:0000313" key="1">
    <source>
        <dbReference type="EnsemblMetazoa" id="RPRC005502-PA"/>
    </source>
</evidence>
<dbReference type="HOGENOM" id="CLU_194029_0_0_1"/>
<organism evidence="1 2">
    <name type="scientific">Rhodnius prolixus</name>
    <name type="common">Triatomid bug</name>
    <dbReference type="NCBI Taxonomy" id="13249"/>
    <lineage>
        <taxon>Eukaryota</taxon>
        <taxon>Metazoa</taxon>
        <taxon>Ecdysozoa</taxon>
        <taxon>Arthropoda</taxon>
        <taxon>Hexapoda</taxon>
        <taxon>Insecta</taxon>
        <taxon>Pterygota</taxon>
        <taxon>Neoptera</taxon>
        <taxon>Paraneoptera</taxon>
        <taxon>Hemiptera</taxon>
        <taxon>Heteroptera</taxon>
        <taxon>Panheteroptera</taxon>
        <taxon>Cimicomorpha</taxon>
        <taxon>Reduviidae</taxon>
        <taxon>Triatominae</taxon>
        <taxon>Rhodnius</taxon>
    </lineage>
</organism>
<accession>T1HN78</accession>
<dbReference type="EMBL" id="ACPB03017409">
    <property type="status" value="NOT_ANNOTATED_CDS"/>
    <property type="molecule type" value="Genomic_DNA"/>
</dbReference>
<dbReference type="InParanoid" id="T1HN78"/>
<evidence type="ECO:0008006" key="3">
    <source>
        <dbReference type="Google" id="ProtNLM"/>
    </source>
</evidence>
<dbReference type="Gene3D" id="1.10.10.1450">
    <property type="match status" value="1"/>
</dbReference>
<dbReference type="EnsemblMetazoa" id="RPRC005502-RA">
    <property type="protein sequence ID" value="RPRC005502-PA"/>
    <property type="gene ID" value="RPRC005502"/>
</dbReference>
<sequence>MDEKEFRVLIKHYFMKGKTPQKTKEKLDKHYGDSALRLEQFISGFKIFGVAIWAQVTLNVLDALSNVFWDSQGIILIDYLEKGAEQVVILETKAQ</sequence>
<evidence type="ECO:0000313" key="2">
    <source>
        <dbReference type="Proteomes" id="UP000015103"/>
    </source>
</evidence>
<name>T1HN78_RHOPR</name>